<protein>
    <recommendedName>
        <fullName evidence="3">chitinase</fullName>
        <ecNumber evidence="3">3.2.1.14</ecNumber>
    </recommendedName>
</protein>
<evidence type="ECO:0000313" key="15">
    <source>
        <dbReference type="Proteomes" id="UP000070700"/>
    </source>
</evidence>
<reference evidence="14 15" key="1">
    <citation type="submission" date="2015-10" db="EMBL/GenBank/DDBJ databases">
        <title>Full genome of DAOMC 229536 Phialocephala scopiformis, a fungal endophyte of spruce producing the potent anti-insectan compound rugulosin.</title>
        <authorList>
            <consortium name="DOE Joint Genome Institute"/>
            <person name="Walker A.K."/>
            <person name="Frasz S.L."/>
            <person name="Seifert K.A."/>
            <person name="Miller J.D."/>
            <person name="Mondo S.J."/>
            <person name="Labutti K."/>
            <person name="Lipzen A."/>
            <person name="Dockter R."/>
            <person name="Kennedy M."/>
            <person name="Grigoriev I.V."/>
            <person name="Spatafora J.W."/>
        </authorList>
    </citation>
    <scope>NUCLEOTIDE SEQUENCE [LARGE SCALE GENOMIC DNA]</scope>
    <source>
        <strain evidence="14 15">CBS 120377</strain>
    </source>
</reference>
<keyword evidence="15" id="KW-1185">Reference proteome</keyword>
<keyword evidence="8 11" id="KW-0326">Glycosidase</keyword>
<dbReference type="InterPro" id="IPR011583">
    <property type="entry name" value="Chitinase_II/V-like_cat"/>
</dbReference>
<dbReference type="EC" id="3.2.1.14" evidence="3"/>
<dbReference type="SMART" id="SM00636">
    <property type="entry name" value="Glyco_18"/>
    <property type="match status" value="1"/>
</dbReference>
<dbReference type="STRING" id="149040.A0A194XIU9"/>
<feature type="domain" description="Chitin-binding type-1" evidence="12">
    <location>
        <begin position="1"/>
        <end position="53"/>
    </location>
</feature>
<dbReference type="InParanoid" id="A0A194XIU9"/>
<dbReference type="InterPro" id="IPR001223">
    <property type="entry name" value="Glyco_hydro18_cat"/>
</dbReference>
<evidence type="ECO:0000256" key="8">
    <source>
        <dbReference type="ARBA" id="ARBA00023295"/>
    </source>
</evidence>
<dbReference type="PROSITE" id="PS01095">
    <property type="entry name" value="GH18_1"/>
    <property type="match status" value="1"/>
</dbReference>
<sequence length="407" mass="43799">MCGVDSFNAAQHCPLNLCCSYFGYCGTSSLYCVNPGAAQTANPCQQGYGSCQIVPPPSCDAGAGSASRGRKVGYYQSSNLGRQCNRMGPNDLDITGYTHMLFAFASIDPNSFQVVPLEASHPALYAQFTARKSASLQTWISVGGYSFSDPGPTQTTWPNLVSSSGNRASFINSLIQFMTQYGFNGVDLDWEFPGVASRGGQPSDTANFVSLVQEMRSTFGSNYGISVALPPDFASLQNFNPSAMAPSIDFFNFMSYDLHGPWEAAILGADVRSQSSINDISSDLLPLWFDNVPPSKVNLGIAYYGRGYTLQDPSCTDVSCPYTGASNPGTCTDSAGVLSLREIEVLIQQQGLVPKLLSDEMIKQISWGNQWMGYDDADTVTLKSAWADQQCLGGMMYWSMDLVGAGT</sequence>
<dbReference type="RefSeq" id="XP_018074047.1">
    <property type="nucleotide sequence ID" value="XM_018211682.1"/>
</dbReference>
<evidence type="ECO:0000256" key="2">
    <source>
        <dbReference type="ARBA" id="ARBA00008682"/>
    </source>
</evidence>
<dbReference type="SUPFAM" id="SSF57016">
    <property type="entry name" value="Plant lectins/antimicrobial peptides"/>
    <property type="match status" value="1"/>
</dbReference>
<dbReference type="PROSITE" id="PS51910">
    <property type="entry name" value="GH18_2"/>
    <property type="match status" value="1"/>
</dbReference>
<gene>
    <name evidence="14" type="ORF">LY89DRAFT_640863</name>
</gene>
<dbReference type="InterPro" id="IPR036861">
    <property type="entry name" value="Endochitinase-like_sf"/>
</dbReference>
<dbReference type="InterPro" id="IPR001579">
    <property type="entry name" value="Glyco_hydro_18_chit_AS"/>
</dbReference>
<evidence type="ECO:0000259" key="12">
    <source>
        <dbReference type="PROSITE" id="PS50941"/>
    </source>
</evidence>
<proteinExistence type="inferred from homology"/>
<evidence type="ECO:0000256" key="6">
    <source>
        <dbReference type="ARBA" id="ARBA00023024"/>
    </source>
</evidence>
<comment type="similarity">
    <text evidence="2">Belongs to the glycosyl hydrolase 18 family. Chitinase class V subfamily.</text>
</comment>
<dbReference type="OrthoDB" id="73875at2759"/>
<dbReference type="GO" id="GO:0008061">
    <property type="term" value="F:chitin binding"/>
    <property type="evidence" value="ECO:0007669"/>
    <property type="project" value="UniProtKB-UniRule"/>
</dbReference>
<accession>A0A194XIU9</accession>
<dbReference type="InterPro" id="IPR029070">
    <property type="entry name" value="Chitinase_insertion_sf"/>
</dbReference>
<dbReference type="PANTHER" id="PTHR11177">
    <property type="entry name" value="CHITINASE"/>
    <property type="match status" value="1"/>
</dbReference>
<dbReference type="Pfam" id="PF00704">
    <property type="entry name" value="Glyco_hydro_18"/>
    <property type="match status" value="1"/>
</dbReference>
<evidence type="ECO:0000256" key="5">
    <source>
        <dbReference type="ARBA" id="ARBA00022801"/>
    </source>
</evidence>
<dbReference type="Gene3D" id="3.10.50.10">
    <property type="match status" value="1"/>
</dbReference>
<dbReference type="Proteomes" id="UP000070700">
    <property type="component" value="Unassembled WGS sequence"/>
</dbReference>
<feature type="domain" description="GH18" evidence="13">
    <location>
        <begin position="69"/>
        <end position="407"/>
    </location>
</feature>
<feature type="disulfide bond" evidence="10">
    <location>
        <begin position="18"/>
        <end position="32"/>
    </location>
</feature>
<comment type="caution">
    <text evidence="10">Lacks conserved residue(s) required for the propagation of feature annotation.</text>
</comment>
<dbReference type="SUPFAM" id="SSF51445">
    <property type="entry name" value="(Trans)glycosidases"/>
    <property type="match status" value="1"/>
</dbReference>
<dbReference type="InterPro" id="IPR001002">
    <property type="entry name" value="Chitin-bd_1"/>
</dbReference>
<dbReference type="InterPro" id="IPR018371">
    <property type="entry name" value="Chitin-binding_1_CS"/>
</dbReference>
<dbReference type="Gene3D" id="3.20.20.80">
    <property type="entry name" value="Glycosidases"/>
    <property type="match status" value="1"/>
</dbReference>
<dbReference type="GO" id="GO:0008843">
    <property type="term" value="F:endochitinase activity"/>
    <property type="evidence" value="ECO:0007669"/>
    <property type="project" value="UniProtKB-EC"/>
</dbReference>
<keyword evidence="9" id="KW-0624">Polysaccharide degradation</keyword>
<dbReference type="CDD" id="cd00035">
    <property type="entry name" value="ChtBD1"/>
    <property type="match status" value="1"/>
</dbReference>
<dbReference type="Gene3D" id="3.30.60.10">
    <property type="entry name" value="Endochitinase-like"/>
    <property type="match status" value="1"/>
</dbReference>
<dbReference type="EMBL" id="KQ947410">
    <property type="protein sequence ID" value="KUJ19692.1"/>
    <property type="molecule type" value="Genomic_DNA"/>
</dbReference>
<dbReference type="InterPro" id="IPR050314">
    <property type="entry name" value="Glycosyl_Hydrlase_18"/>
</dbReference>
<evidence type="ECO:0000256" key="3">
    <source>
        <dbReference type="ARBA" id="ARBA00012729"/>
    </source>
</evidence>
<dbReference type="GO" id="GO:0000272">
    <property type="term" value="P:polysaccharide catabolic process"/>
    <property type="evidence" value="ECO:0007669"/>
    <property type="project" value="UniProtKB-KW"/>
</dbReference>
<keyword evidence="5 11" id="KW-0378">Hydrolase</keyword>
<name>A0A194XIU9_MOLSC</name>
<dbReference type="SUPFAM" id="SSF54556">
    <property type="entry name" value="Chitinase insertion domain"/>
    <property type="match status" value="1"/>
</dbReference>
<evidence type="ECO:0000259" key="13">
    <source>
        <dbReference type="PROSITE" id="PS51910"/>
    </source>
</evidence>
<evidence type="ECO:0000256" key="7">
    <source>
        <dbReference type="ARBA" id="ARBA00023277"/>
    </source>
</evidence>
<comment type="catalytic activity">
    <reaction evidence="1">
        <text>Random endo-hydrolysis of N-acetyl-beta-D-glucosaminide (1-&gt;4)-beta-linkages in chitin and chitodextrins.</text>
        <dbReference type="EC" id="3.2.1.14"/>
    </reaction>
</comment>
<evidence type="ECO:0000256" key="11">
    <source>
        <dbReference type="RuleBase" id="RU000489"/>
    </source>
</evidence>
<keyword evidence="6" id="KW-0146">Chitin degradation</keyword>
<keyword evidence="10" id="KW-1015">Disulfide bond</keyword>
<dbReference type="KEGG" id="psco:LY89DRAFT_640863"/>
<dbReference type="PROSITE" id="PS00026">
    <property type="entry name" value="CHIT_BIND_I_1"/>
    <property type="match status" value="1"/>
</dbReference>
<dbReference type="PROSITE" id="PS50941">
    <property type="entry name" value="CHIT_BIND_I_2"/>
    <property type="match status" value="1"/>
</dbReference>
<dbReference type="SMART" id="SM00270">
    <property type="entry name" value="ChtBD1"/>
    <property type="match status" value="1"/>
</dbReference>
<keyword evidence="7" id="KW-0119">Carbohydrate metabolism</keyword>
<evidence type="ECO:0000256" key="4">
    <source>
        <dbReference type="ARBA" id="ARBA00022669"/>
    </source>
</evidence>
<keyword evidence="4 10" id="KW-0147">Chitin-binding</keyword>
<dbReference type="PANTHER" id="PTHR11177:SF333">
    <property type="entry name" value="CHITINASE"/>
    <property type="match status" value="1"/>
</dbReference>
<dbReference type="GO" id="GO:0006032">
    <property type="term" value="P:chitin catabolic process"/>
    <property type="evidence" value="ECO:0007669"/>
    <property type="project" value="UniProtKB-KW"/>
</dbReference>
<evidence type="ECO:0000256" key="1">
    <source>
        <dbReference type="ARBA" id="ARBA00000822"/>
    </source>
</evidence>
<evidence type="ECO:0000313" key="14">
    <source>
        <dbReference type="EMBL" id="KUJ19692.1"/>
    </source>
</evidence>
<feature type="disulfide bond" evidence="10">
    <location>
        <begin position="13"/>
        <end position="25"/>
    </location>
</feature>
<organism evidence="14 15">
    <name type="scientific">Mollisia scopiformis</name>
    <name type="common">Conifer needle endophyte fungus</name>
    <name type="synonym">Phialocephala scopiformis</name>
    <dbReference type="NCBI Taxonomy" id="149040"/>
    <lineage>
        <taxon>Eukaryota</taxon>
        <taxon>Fungi</taxon>
        <taxon>Dikarya</taxon>
        <taxon>Ascomycota</taxon>
        <taxon>Pezizomycotina</taxon>
        <taxon>Leotiomycetes</taxon>
        <taxon>Helotiales</taxon>
        <taxon>Mollisiaceae</taxon>
        <taxon>Mollisia</taxon>
    </lineage>
</organism>
<evidence type="ECO:0000256" key="10">
    <source>
        <dbReference type="PROSITE-ProRule" id="PRU00261"/>
    </source>
</evidence>
<dbReference type="GeneID" id="28821408"/>
<dbReference type="InterPro" id="IPR017853">
    <property type="entry name" value="GH"/>
</dbReference>
<dbReference type="Pfam" id="PF00187">
    <property type="entry name" value="Chitin_bind_1"/>
    <property type="match status" value="1"/>
</dbReference>
<evidence type="ECO:0000256" key="9">
    <source>
        <dbReference type="ARBA" id="ARBA00023326"/>
    </source>
</evidence>
<dbReference type="AlphaFoldDB" id="A0A194XIU9"/>